<dbReference type="Proteomes" id="UP001411173">
    <property type="component" value="Unassembled WGS sequence"/>
</dbReference>
<sequence>MLMSSVRQSAYIALRDMPEPESKDAVNKVGVLITMANEQPIQQCWRFIFG</sequence>
<accession>A0ABU9V3X9</accession>
<proteinExistence type="predicted"/>
<name>A0ABU9V3X9_9ENTR</name>
<evidence type="ECO:0000313" key="2">
    <source>
        <dbReference type="Proteomes" id="UP001411173"/>
    </source>
</evidence>
<reference evidence="1 2" key="1">
    <citation type="submission" date="2024-02" db="EMBL/GenBank/DDBJ databases">
        <title>Whole genome of MDR Enterobacteriaceae from southern Thailand.</title>
        <authorList>
            <person name="Surachat K."/>
        </authorList>
    </citation>
    <scope>NUCLEOTIDE SEQUENCE [LARGE SCALE GENOMIC DNA]</scope>
    <source>
        <strain evidence="1 2">PSU_29</strain>
    </source>
</reference>
<dbReference type="EMBL" id="JBCIVJ010000006">
    <property type="protein sequence ID" value="MEN0579360.1"/>
    <property type="molecule type" value="Genomic_DNA"/>
</dbReference>
<gene>
    <name evidence="1" type="ORF">AAIG39_10095</name>
</gene>
<organism evidence="1 2">
    <name type="scientific">Phytobacter palmae</name>
    <dbReference type="NCBI Taxonomy" id="1855371"/>
    <lineage>
        <taxon>Bacteria</taxon>
        <taxon>Pseudomonadati</taxon>
        <taxon>Pseudomonadota</taxon>
        <taxon>Gammaproteobacteria</taxon>
        <taxon>Enterobacterales</taxon>
        <taxon>Enterobacteriaceae</taxon>
        <taxon>Phytobacter</taxon>
    </lineage>
</organism>
<comment type="caution">
    <text evidence="1">The sequence shown here is derived from an EMBL/GenBank/DDBJ whole genome shotgun (WGS) entry which is preliminary data.</text>
</comment>
<keyword evidence="2" id="KW-1185">Reference proteome</keyword>
<evidence type="ECO:0000313" key="1">
    <source>
        <dbReference type="EMBL" id="MEN0579360.1"/>
    </source>
</evidence>
<protein>
    <submittedName>
        <fullName evidence="1">Uncharacterized protein</fullName>
    </submittedName>
</protein>